<dbReference type="InterPro" id="IPR037187">
    <property type="entry name" value="DnaK_N"/>
</dbReference>
<name>A0AAT9FRG5_9BACT</name>
<feature type="compositionally biased region" description="Basic residues" evidence="5">
    <location>
        <begin position="1"/>
        <end position="84"/>
    </location>
</feature>
<sequence length="268" mass="28736">MAAKKKTAKKTVKRAVKKIAKKAAKKATPKKAAKKAVKKATKKAAPKKKVAKKAATKKVAKKAAKKKVAPKKKSAPKKAAKKAATKTVKASAKKASPKAKKVVSPAKKAAKKAAPKKKAEPAAPAKPVKLVGFAKKQHQRLLDLRDGILDAMYGVTHDTLKNTDGMETGGGGMHTGDAGSDSYDRDFALNLLAKEQDALSEIEQAITRAERGVYGICEMSGEKIPHERLEAIPFARYTVKCQAEWEKSNNGRHNNGKSEFGFSNGAMR</sequence>
<organism evidence="7">
    <name type="scientific">Oceaniferula spumae</name>
    <dbReference type="NCBI Taxonomy" id="2979115"/>
    <lineage>
        <taxon>Bacteria</taxon>
        <taxon>Pseudomonadati</taxon>
        <taxon>Verrucomicrobiota</taxon>
        <taxon>Verrucomicrobiia</taxon>
        <taxon>Verrucomicrobiales</taxon>
        <taxon>Verrucomicrobiaceae</taxon>
        <taxon>Oceaniferula</taxon>
    </lineage>
</organism>
<dbReference type="InterPro" id="IPR020458">
    <property type="entry name" value="Znf_DskA_TraR_CS"/>
</dbReference>
<evidence type="ECO:0000259" key="6">
    <source>
        <dbReference type="Pfam" id="PF01258"/>
    </source>
</evidence>
<dbReference type="EMBL" id="AP026866">
    <property type="protein sequence ID" value="BDS08621.1"/>
    <property type="molecule type" value="Genomic_DNA"/>
</dbReference>
<accession>A0AAT9FRG5</accession>
<dbReference type="SUPFAM" id="SSF57716">
    <property type="entry name" value="Glucocorticoid receptor-like (DNA-binding domain)"/>
    <property type="match status" value="1"/>
</dbReference>
<feature type="region of interest" description="Disordered" evidence="5">
    <location>
        <begin position="1"/>
        <end position="124"/>
    </location>
</feature>
<evidence type="ECO:0000256" key="2">
    <source>
        <dbReference type="ARBA" id="ARBA00022771"/>
    </source>
</evidence>
<feature type="domain" description="Zinc finger DksA/TraR C4-type" evidence="6">
    <location>
        <begin position="213"/>
        <end position="244"/>
    </location>
</feature>
<dbReference type="PROSITE" id="PS51128">
    <property type="entry name" value="ZF_DKSA_2"/>
    <property type="match status" value="1"/>
</dbReference>
<feature type="zinc finger region" description="dksA C4-type" evidence="4">
    <location>
        <begin position="217"/>
        <end position="241"/>
    </location>
</feature>
<evidence type="ECO:0000313" key="7">
    <source>
        <dbReference type="EMBL" id="BDS08621.1"/>
    </source>
</evidence>
<keyword evidence="3" id="KW-0862">Zinc</keyword>
<dbReference type="Pfam" id="PF01258">
    <property type="entry name" value="zf-dskA_traR"/>
    <property type="match status" value="1"/>
</dbReference>
<gene>
    <name evidence="7" type="ORF">NT6N_36610</name>
</gene>
<keyword evidence="1" id="KW-0479">Metal-binding</keyword>
<dbReference type="InterPro" id="IPR000962">
    <property type="entry name" value="Znf_DskA_TraR"/>
</dbReference>
<dbReference type="KEGG" id="osu:NT6N_36610"/>
<dbReference type="GO" id="GO:0008270">
    <property type="term" value="F:zinc ion binding"/>
    <property type="evidence" value="ECO:0007669"/>
    <property type="project" value="UniProtKB-KW"/>
</dbReference>
<feature type="compositionally biased region" description="Basic residues" evidence="5">
    <location>
        <begin position="91"/>
        <end position="101"/>
    </location>
</feature>
<keyword evidence="2" id="KW-0863">Zinc-finger</keyword>
<dbReference type="PANTHER" id="PTHR33823">
    <property type="entry name" value="RNA POLYMERASE-BINDING TRANSCRIPTION FACTOR DKSA-RELATED"/>
    <property type="match status" value="1"/>
</dbReference>
<proteinExistence type="predicted"/>
<dbReference type="PANTHER" id="PTHR33823:SF4">
    <property type="entry name" value="GENERAL STRESS PROTEIN 16O"/>
    <property type="match status" value="1"/>
</dbReference>
<evidence type="ECO:0000256" key="4">
    <source>
        <dbReference type="PROSITE-ProRule" id="PRU00510"/>
    </source>
</evidence>
<reference evidence="7" key="1">
    <citation type="submission" date="2024-07" db="EMBL/GenBank/DDBJ databases">
        <title>Complete genome sequence of Verrucomicrobiaceae bacterium NT6N.</title>
        <authorList>
            <person name="Huang C."/>
            <person name="Takami H."/>
            <person name="Hamasaki K."/>
        </authorList>
    </citation>
    <scope>NUCLEOTIDE SEQUENCE</scope>
    <source>
        <strain evidence="7">NT6N</strain>
    </source>
</reference>
<evidence type="ECO:0000256" key="5">
    <source>
        <dbReference type="SAM" id="MobiDB-lite"/>
    </source>
</evidence>
<dbReference type="AlphaFoldDB" id="A0AAT9FRG5"/>
<feature type="region of interest" description="Disordered" evidence="5">
    <location>
        <begin position="249"/>
        <end position="268"/>
    </location>
</feature>
<dbReference type="PROSITE" id="PS01102">
    <property type="entry name" value="ZF_DKSA_1"/>
    <property type="match status" value="1"/>
</dbReference>
<evidence type="ECO:0000256" key="1">
    <source>
        <dbReference type="ARBA" id="ARBA00022723"/>
    </source>
</evidence>
<dbReference type="Gene3D" id="1.20.120.910">
    <property type="entry name" value="DksA, coiled-coil domain"/>
    <property type="match status" value="1"/>
</dbReference>
<protein>
    <recommendedName>
        <fullName evidence="6">Zinc finger DksA/TraR C4-type domain-containing protein</fullName>
    </recommendedName>
</protein>
<evidence type="ECO:0000256" key="3">
    <source>
        <dbReference type="ARBA" id="ARBA00022833"/>
    </source>
</evidence>
<dbReference type="SUPFAM" id="SSF109635">
    <property type="entry name" value="DnaK suppressor protein DksA, alpha-hairpin domain"/>
    <property type="match status" value="1"/>
</dbReference>